<feature type="transmembrane region" description="Helical" evidence="8">
    <location>
        <begin position="391"/>
        <end position="411"/>
    </location>
</feature>
<feature type="transmembrane region" description="Helical" evidence="8">
    <location>
        <begin position="90"/>
        <end position="111"/>
    </location>
</feature>
<feature type="region of interest" description="Disordered" evidence="7">
    <location>
        <begin position="1"/>
        <end position="28"/>
    </location>
</feature>
<evidence type="ECO:0000256" key="1">
    <source>
        <dbReference type="ARBA" id="ARBA00004651"/>
    </source>
</evidence>
<dbReference type="InterPro" id="IPR020846">
    <property type="entry name" value="MFS_dom"/>
</dbReference>
<keyword evidence="11" id="KW-1185">Reference proteome</keyword>
<evidence type="ECO:0000256" key="8">
    <source>
        <dbReference type="SAM" id="Phobius"/>
    </source>
</evidence>
<feature type="transmembrane region" description="Helical" evidence="8">
    <location>
        <begin position="301"/>
        <end position="321"/>
    </location>
</feature>
<organism evidence="10 11">
    <name type="scientific">Streptomyces lonarensis</name>
    <dbReference type="NCBI Taxonomy" id="700599"/>
    <lineage>
        <taxon>Bacteria</taxon>
        <taxon>Bacillati</taxon>
        <taxon>Actinomycetota</taxon>
        <taxon>Actinomycetes</taxon>
        <taxon>Kitasatosporales</taxon>
        <taxon>Streptomycetaceae</taxon>
        <taxon>Streptomyces</taxon>
    </lineage>
</organism>
<feature type="compositionally biased region" description="Basic and acidic residues" evidence="7">
    <location>
        <begin position="1"/>
        <end position="11"/>
    </location>
</feature>
<name>A0A7X6D5Y5_9ACTN</name>
<sequence length="497" mass="51637">MPGRVVEHGDDGTSGDTSAEPDDGAAERAREAAHAARDREAASTAKVGTFASLKIHNYRIFFAGAVVSNTGTWMQRIAQDWLVHTLTGSAAAVGMTIALQFLPMLLFGLYGGVLADRVDKRKLLICTQASMGITGLVLAALTLSGNVEVVHVYALAFILGVVTVLDNPARQTFVSDMVGPGLLRNAVSLNSANFQTARIVGPAVAGVLIGAVGSGYAFLFNGLSFIAPVTGLLLMRTAELNSAERAPRSKGQLREGLRYVGSRPDLLWPIVLVGFIGSFGFNFPIWVVAFTDRIFDAGAGTYGLLNALMAVGSLTGALIAARWGTSRTRWTVASAGLFGTLLMVLAGAPTLWIFAALLIPTGLVGMTFMISGNTSLQLASDPAMRGRVISLYMMVFLGGTPFGGPLMGWLTDSYGPRVALVLAGAICATAALGVAMALGRVGGLKLRVRLRRGEPLLAFVPRHPAKGTDAAADLPADAPVKDGAATGGTTGRPAPAG</sequence>
<evidence type="ECO:0000256" key="4">
    <source>
        <dbReference type="ARBA" id="ARBA00022692"/>
    </source>
</evidence>
<feature type="region of interest" description="Disordered" evidence="7">
    <location>
        <begin position="469"/>
        <end position="497"/>
    </location>
</feature>
<feature type="transmembrane region" description="Helical" evidence="8">
    <location>
        <begin position="266"/>
        <end position="289"/>
    </location>
</feature>
<gene>
    <name evidence="10" type="ORF">HCN56_25480</name>
</gene>
<feature type="compositionally biased region" description="Low complexity" evidence="7">
    <location>
        <begin position="469"/>
        <end position="478"/>
    </location>
</feature>
<proteinExistence type="predicted"/>
<dbReference type="PANTHER" id="PTHR23513">
    <property type="entry name" value="INTEGRAL MEMBRANE EFFLUX PROTEIN-RELATED"/>
    <property type="match status" value="1"/>
</dbReference>
<keyword evidence="6 8" id="KW-0472">Membrane</keyword>
<keyword evidence="4 8" id="KW-0812">Transmembrane</keyword>
<dbReference type="CDD" id="cd06173">
    <property type="entry name" value="MFS_MefA_like"/>
    <property type="match status" value="1"/>
</dbReference>
<comment type="subcellular location">
    <subcellularLocation>
        <location evidence="1">Cell membrane</location>
        <topology evidence="1">Multi-pass membrane protein</topology>
    </subcellularLocation>
</comment>
<dbReference type="AlphaFoldDB" id="A0A7X6D5Y5"/>
<dbReference type="PROSITE" id="PS50850">
    <property type="entry name" value="MFS"/>
    <property type="match status" value="1"/>
</dbReference>
<keyword evidence="5 8" id="KW-1133">Transmembrane helix</keyword>
<evidence type="ECO:0000256" key="5">
    <source>
        <dbReference type="ARBA" id="ARBA00022989"/>
    </source>
</evidence>
<evidence type="ECO:0000256" key="2">
    <source>
        <dbReference type="ARBA" id="ARBA00022448"/>
    </source>
</evidence>
<evidence type="ECO:0000313" key="11">
    <source>
        <dbReference type="Proteomes" id="UP000578686"/>
    </source>
</evidence>
<dbReference type="InterPro" id="IPR010290">
    <property type="entry name" value="TM_effector"/>
</dbReference>
<accession>A0A7X6D5Y5</accession>
<keyword evidence="3" id="KW-1003">Cell membrane</keyword>
<protein>
    <submittedName>
        <fullName evidence="10">MFS transporter</fullName>
    </submittedName>
</protein>
<feature type="domain" description="Major facilitator superfamily (MFS) profile" evidence="9">
    <location>
        <begin position="49"/>
        <end position="442"/>
    </location>
</feature>
<feature type="transmembrane region" description="Helical" evidence="8">
    <location>
        <begin position="417"/>
        <end position="442"/>
    </location>
</feature>
<feature type="non-terminal residue" evidence="10">
    <location>
        <position position="497"/>
    </location>
</feature>
<keyword evidence="2" id="KW-0813">Transport</keyword>
<evidence type="ECO:0000259" key="9">
    <source>
        <dbReference type="PROSITE" id="PS50850"/>
    </source>
</evidence>
<dbReference type="SUPFAM" id="SSF103473">
    <property type="entry name" value="MFS general substrate transporter"/>
    <property type="match status" value="1"/>
</dbReference>
<evidence type="ECO:0000256" key="3">
    <source>
        <dbReference type="ARBA" id="ARBA00022475"/>
    </source>
</evidence>
<evidence type="ECO:0000313" key="10">
    <source>
        <dbReference type="EMBL" id="NJQ08826.1"/>
    </source>
</evidence>
<dbReference type="Gene3D" id="1.20.1250.20">
    <property type="entry name" value="MFS general substrate transporter like domains"/>
    <property type="match status" value="1"/>
</dbReference>
<dbReference type="InterPro" id="IPR036259">
    <property type="entry name" value="MFS_trans_sf"/>
</dbReference>
<dbReference type="Pfam" id="PF05977">
    <property type="entry name" value="MFS_3"/>
    <property type="match status" value="1"/>
</dbReference>
<dbReference type="Proteomes" id="UP000578686">
    <property type="component" value="Unassembled WGS sequence"/>
</dbReference>
<evidence type="ECO:0000256" key="7">
    <source>
        <dbReference type="SAM" id="MobiDB-lite"/>
    </source>
</evidence>
<comment type="caution">
    <text evidence="10">The sequence shown here is derived from an EMBL/GenBank/DDBJ whole genome shotgun (WGS) entry which is preliminary data.</text>
</comment>
<dbReference type="GO" id="GO:0005886">
    <property type="term" value="C:plasma membrane"/>
    <property type="evidence" value="ECO:0007669"/>
    <property type="project" value="UniProtKB-SubCell"/>
</dbReference>
<feature type="transmembrane region" description="Helical" evidence="8">
    <location>
        <begin position="328"/>
        <end position="345"/>
    </location>
</feature>
<evidence type="ECO:0000256" key="6">
    <source>
        <dbReference type="ARBA" id="ARBA00023136"/>
    </source>
</evidence>
<feature type="transmembrane region" description="Helical" evidence="8">
    <location>
        <begin position="215"/>
        <end position="235"/>
    </location>
</feature>
<dbReference type="EMBL" id="JAAVJD010000455">
    <property type="protein sequence ID" value="NJQ08826.1"/>
    <property type="molecule type" value="Genomic_DNA"/>
</dbReference>
<dbReference type="GO" id="GO:0022857">
    <property type="term" value="F:transmembrane transporter activity"/>
    <property type="evidence" value="ECO:0007669"/>
    <property type="project" value="InterPro"/>
</dbReference>
<dbReference type="PANTHER" id="PTHR23513:SF11">
    <property type="entry name" value="STAPHYLOFERRIN A TRANSPORTER"/>
    <property type="match status" value="1"/>
</dbReference>
<reference evidence="10 11" key="1">
    <citation type="submission" date="2020-03" db="EMBL/GenBank/DDBJ databases">
        <title>Draft genome of Streptomyces sp. ventii, isolated from the Axial Seamount in the Pacific Ocean, and resequencing of the two type strains Streptomyces lonarensis strain NCL 716 and Streptomyces bohaiensis strain 11A07.</title>
        <authorList>
            <person name="Loughran R.M."/>
            <person name="Pfannmuller K.M."/>
            <person name="Wasson B.J."/>
            <person name="Deadmond M.C."/>
            <person name="Paddock B.E."/>
            <person name="Koyack M.J."/>
            <person name="Gallegos D.A."/>
            <person name="Mitchell E.A."/>
            <person name="Ushijima B."/>
            <person name="Saw J.H."/>
            <person name="Mcphail K.L."/>
            <person name="Videau P."/>
        </authorList>
    </citation>
    <scope>NUCLEOTIDE SEQUENCE [LARGE SCALE GENOMIC DNA]</scope>
    <source>
        <strain evidence="10 11">NCL716</strain>
    </source>
</reference>
<feature type="transmembrane region" description="Helical" evidence="8">
    <location>
        <begin position="351"/>
        <end position="370"/>
    </location>
</feature>